<accession>A0ABY4E1D4</accession>
<evidence type="ECO:0000313" key="1">
    <source>
        <dbReference type="EMBL" id="UOO89603.1"/>
    </source>
</evidence>
<protein>
    <submittedName>
        <fullName evidence="1">Phage terminase large subunit</fullName>
    </submittedName>
</protein>
<sequence>MARSPSPKLSKDELRQQMLAIRADIIRKMEAVEVGLSDKPDDIKTRRAKVFVGDEAGFRFFAKTYFPHYFPDDTESAFHKWAYKTLPEVEKEAESISLVVAAPRGEAKTTLIAQIKTLYDEVRNVKHNNVIVSDTEEQADGIIEGIKTELETNTALALDYPEVCGKGAIWRIGEVRTRQGNKIKAYGQGQKIRGAKNGANRPDVVYLDDLENDDHVKNERLRKKLKDWIARVIQPLGGAGNKCDIFYVGTVLHIDSVLAQTLKNPFWRSSLFSSILKWPDRMDLWDEWENIYRTEGEEPAKAFYATHEAEMLAGSEVSWSKRPLLVLMKIRARDGVDVFNTEYQNKPGNPDEAIFSEYIDGSYYAAMPLDVVYYGAVDPSLGKKGKGRDPSAILVGGYQKKTGILFVEEARIKKRVPSLIIQEVIELQKQYGCQVWVIETVQFQEFFKDELVKESAKLGIHVPARGVTPSVEKELRIESIQPHFANGFVKLSQSHQTLISQLREWPNHEHDDGPDALQMLWMAATTGANRKPTKVIHIPTPQLPRF</sequence>
<dbReference type="EMBL" id="CP091511">
    <property type="protein sequence ID" value="UOO89603.1"/>
    <property type="molecule type" value="Genomic_DNA"/>
</dbReference>
<dbReference type="InterPro" id="IPR006517">
    <property type="entry name" value="Phage_terminase_lsu-like_C"/>
</dbReference>
<keyword evidence="2" id="KW-1185">Reference proteome</keyword>
<dbReference type="NCBIfam" id="TIGR01630">
    <property type="entry name" value="psiM2_ORF9"/>
    <property type="match status" value="1"/>
</dbReference>
<dbReference type="Gene3D" id="3.30.420.240">
    <property type="match status" value="1"/>
</dbReference>
<proteinExistence type="predicted"/>
<name>A0ABY4E1D4_9NEIS</name>
<dbReference type="Gene3D" id="3.40.50.300">
    <property type="entry name" value="P-loop containing nucleotide triphosphate hydrolases"/>
    <property type="match status" value="1"/>
</dbReference>
<evidence type="ECO:0000313" key="2">
    <source>
        <dbReference type="Proteomes" id="UP000832011"/>
    </source>
</evidence>
<reference evidence="1 2" key="1">
    <citation type="journal article" date="2022" name="Res Sq">
        <title>Evolution of multicellular longitudinally dividing oral cavity symbionts (Neisseriaceae).</title>
        <authorList>
            <person name="Nyongesa S."/>
            <person name="Weber P."/>
            <person name="Bernet E."/>
            <person name="Pullido F."/>
            <person name="Nieckarz M."/>
            <person name="Delaby M."/>
            <person name="Nieves C."/>
            <person name="Viehboeck T."/>
            <person name="Krause N."/>
            <person name="Rivera-Millot A."/>
            <person name="Nakamura A."/>
            <person name="Vischer N."/>
            <person name="VanNieuwenhze M."/>
            <person name="Brun Y."/>
            <person name="Cava F."/>
            <person name="Bulgheresi S."/>
            <person name="Veyrier F."/>
        </authorList>
    </citation>
    <scope>NUCLEOTIDE SEQUENCE [LARGE SCALE GENOMIC DNA]</scope>
    <source>
        <strain evidence="1 2">SN4</strain>
    </source>
</reference>
<dbReference type="Proteomes" id="UP000832011">
    <property type="component" value="Chromosome"/>
</dbReference>
<dbReference type="InterPro" id="IPR027417">
    <property type="entry name" value="P-loop_NTPase"/>
</dbReference>
<dbReference type="RefSeq" id="WP_234333016.1">
    <property type="nucleotide sequence ID" value="NZ_CABKVG010000007.1"/>
</dbReference>
<gene>
    <name evidence="1" type="primary">terL</name>
    <name evidence="1" type="ORF">LVJ82_01055</name>
</gene>
<organism evidence="1 2">
    <name type="scientific">Vitreoscilla massiliensis</name>
    <dbReference type="NCBI Taxonomy" id="1689272"/>
    <lineage>
        <taxon>Bacteria</taxon>
        <taxon>Pseudomonadati</taxon>
        <taxon>Pseudomonadota</taxon>
        <taxon>Betaproteobacteria</taxon>
        <taxon>Neisseriales</taxon>
        <taxon>Neisseriaceae</taxon>
        <taxon>Vitreoscilla</taxon>
    </lineage>
</organism>